<feature type="transmembrane region" description="Helical" evidence="5">
    <location>
        <begin position="57"/>
        <end position="79"/>
    </location>
</feature>
<keyword evidence="2 5" id="KW-0812">Transmembrane</keyword>
<sequence>MISFCMRNLNIFFKDRAAVMLSFLAEIIIVLLYILFLRDNLLGSLSGSEDIELITDAWMVSGILAITSVTTTMGAYAVMVEDKMKRIDKDFITSPVNETGILGGYILCAVIIGIIMTLLLLMVSAAYIEIRYDRNIISGNEMKLLFVILLTTFANSSVVMFFVSFIRNSNALAAECTIIGALIGFLTGIYIPMGQMPEYVQAVVQCVPTAHGAVLFRRILTEDMIDESFSAGGSQGTEAFKEMMGVIFCRDGSVLTIRGSIIFIVITSVFLFFITMMFFYGRRKLNR</sequence>
<feature type="transmembrane region" description="Helical" evidence="5">
    <location>
        <begin position="172"/>
        <end position="191"/>
    </location>
</feature>
<evidence type="ECO:0000256" key="5">
    <source>
        <dbReference type="SAM" id="Phobius"/>
    </source>
</evidence>
<feature type="transmembrane region" description="Helical" evidence="5">
    <location>
        <begin position="261"/>
        <end position="281"/>
    </location>
</feature>
<dbReference type="Proteomes" id="UP000610862">
    <property type="component" value="Unassembled WGS sequence"/>
</dbReference>
<feature type="transmembrane region" description="Helical" evidence="5">
    <location>
        <begin position="100"/>
        <end position="124"/>
    </location>
</feature>
<keyword evidence="8" id="KW-1185">Reference proteome</keyword>
<evidence type="ECO:0000313" key="7">
    <source>
        <dbReference type="EMBL" id="MBC8567203.1"/>
    </source>
</evidence>
<protein>
    <submittedName>
        <fullName evidence="7">ABC transporter permease</fullName>
    </submittedName>
</protein>
<organism evidence="7 8">
    <name type="scientific">Lentihominibacter hominis</name>
    <dbReference type="NCBI Taxonomy" id="2763645"/>
    <lineage>
        <taxon>Bacteria</taxon>
        <taxon>Bacillati</taxon>
        <taxon>Bacillota</taxon>
        <taxon>Clostridia</taxon>
        <taxon>Peptostreptococcales</taxon>
        <taxon>Anaerovoracaceae</taxon>
        <taxon>Lentihominibacter</taxon>
    </lineage>
</organism>
<gene>
    <name evidence="7" type="ORF">H8692_00305</name>
</gene>
<feature type="domain" description="ABC transmembrane type-2" evidence="6">
    <location>
        <begin position="17"/>
        <end position="282"/>
    </location>
</feature>
<evidence type="ECO:0000256" key="3">
    <source>
        <dbReference type="ARBA" id="ARBA00022989"/>
    </source>
</evidence>
<evidence type="ECO:0000256" key="4">
    <source>
        <dbReference type="ARBA" id="ARBA00023136"/>
    </source>
</evidence>
<evidence type="ECO:0000256" key="1">
    <source>
        <dbReference type="ARBA" id="ARBA00004141"/>
    </source>
</evidence>
<dbReference type="Pfam" id="PF12698">
    <property type="entry name" value="ABC2_membrane_3"/>
    <property type="match status" value="1"/>
</dbReference>
<feature type="transmembrane region" description="Helical" evidence="5">
    <location>
        <begin position="144"/>
        <end position="165"/>
    </location>
</feature>
<evidence type="ECO:0000256" key="2">
    <source>
        <dbReference type="ARBA" id="ARBA00022692"/>
    </source>
</evidence>
<dbReference type="PANTHER" id="PTHR43229:SF2">
    <property type="entry name" value="NODULATION PROTEIN J"/>
    <property type="match status" value="1"/>
</dbReference>
<dbReference type="EMBL" id="JACRTA010000001">
    <property type="protein sequence ID" value="MBC8567203.1"/>
    <property type="molecule type" value="Genomic_DNA"/>
</dbReference>
<dbReference type="InterPro" id="IPR051784">
    <property type="entry name" value="Nod_factor_ABC_transporter"/>
</dbReference>
<dbReference type="InterPro" id="IPR047817">
    <property type="entry name" value="ABC2_TM_bact-type"/>
</dbReference>
<dbReference type="GO" id="GO:0016020">
    <property type="term" value="C:membrane"/>
    <property type="evidence" value="ECO:0007669"/>
    <property type="project" value="UniProtKB-SubCell"/>
</dbReference>
<evidence type="ECO:0000313" key="8">
    <source>
        <dbReference type="Proteomes" id="UP000610862"/>
    </source>
</evidence>
<reference evidence="7" key="1">
    <citation type="submission" date="2020-08" db="EMBL/GenBank/DDBJ databases">
        <title>Genome public.</title>
        <authorList>
            <person name="Liu C."/>
            <person name="Sun Q."/>
        </authorList>
    </citation>
    <scope>NUCLEOTIDE SEQUENCE</scope>
    <source>
        <strain evidence="7">NSJ-24</strain>
    </source>
</reference>
<comment type="subcellular location">
    <subcellularLocation>
        <location evidence="1">Membrane</location>
        <topology evidence="1">Multi-pass membrane protein</topology>
    </subcellularLocation>
</comment>
<evidence type="ECO:0000259" key="6">
    <source>
        <dbReference type="PROSITE" id="PS51012"/>
    </source>
</evidence>
<keyword evidence="4 5" id="KW-0472">Membrane</keyword>
<dbReference type="GO" id="GO:0140359">
    <property type="term" value="F:ABC-type transporter activity"/>
    <property type="evidence" value="ECO:0007669"/>
    <property type="project" value="InterPro"/>
</dbReference>
<name>A0A926E6C5_9FIRM</name>
<dbReference type="RefSeq" id="WP_177269956.1">
    <property type="nucleotide sequence ID" value="NZ_JACRTA010000001.1"/>
</dbReference>
<dbReference type="InterPro" id="IPR013525">
    <property type="entry name" value="ABC2_TM"/>
</dbReference>
<dbReference type="PROSITE" id="PS51012">
    <property type="entry name" value="ABC_TM2"/>
    <property type="match status" value="1"/>
</dbReference>
<keyword evidence="3 5" id="KW-1133">Transmembrane helix</keyword>
<dbReference type="AlphaFoldDB" id="A0A926E6C5"/>
<comment type="caution">
    <text evidence="7">The sequence shown here is derived from an EMBL/GenBank/DDBJ whole genome shotgun (WGS) entry which is preliminary data.</text>
</comment>
<feature type="transmembrane region" description="Helical" evidence="5">
    <location>
        <begin position="17"/>
        <end position="37"/>
    </location>
</feature>
<dbReference type="PANTHER" id="PTHR43229">
    <property type="entry name" value="NODULATION PROTEIN J"/>
    <property type="match status" value="1"/>
</dbReference>
<accession>A0A926E6C5</accession>
<proteinExistence type="predicted"/>